<gene>
    <name evidence="2" type="ORF">PCOR1329_LOCUS82831</name>
</gene>
<feature type="compositionally biased region" description="Polar residues" evidence="1">
    <location>
        <begin position="1"/>
        <end position="16"/>
    </location>
</feature>
<reference evidence="2" key="1">
    <citation type="submission" date="2023-10" db="EMBL/GenBank/DDBJ databases">
        <authorList>
            <person name="Chen Y."/>
            <person name="Shah S."/>
            <person name="Dougan E. K."/>
            <person name="Thang M."/>
            <person name="Chan C."/>
        </authorList>
    </citation>
    <scope>NUCLEOTIDE SEQUENCE [LARGE SCALE GENOMIC DNA]</scope>
</reference>
<protein>
    <submittedName>
        <fullName evidence="2">Uncharacterized protein</fullName>
    </submittedName>
</protein>
<dbReference type="Gene3D" id="2.60.40.10">
    <property type="entry name" value="Immunoglobulins"/>
    <property type="match status" value="2"/>
</dbReference>
<name>A0ABN9Y656_9DINO</name>
<evidence type="ECO:0000313" key="3">
    <source>
        <dbReference type="Proteomes" id="UP001189429"/>
    </source>
</evidence>
<dbReference type="Pfam" id="PF05345">
    <property type="entry name" value="He_PIG"/>
    <property type="match status" value="1"/>
</dbReference>
<sequence length="461" mass="49937">MMERQTSGPMQKSPSKSVGRKDEYTCEEVDSLSEQFEQIARRQMLSQGQVKLRATERDLLAVAENIRDKLKVAVSGEKGQLAEVFGGDCRRFHRIRCVLDEVKLSDMHASDRRWPDVAVQMDIIEQVLKELGLYKPWVPKKKAPECLRYLGVRSRITPGDKVFLRPEFEACEDVVFTVEPPLPAGLELDPSNGRITGELDAELAVGLQTYVVTARNEGGEASFELAFAVAPPAPGTIAYPVMAAEQLFVGEVVRIVPERGGGHPKEWSVDPELPEGLIISPGTGEITGVPVALAPVAAYLVTAANAGGKVSVPLQLGVAHAPPLCLSYPDLQERRGQRQAWAVRSRAGLAGCVPAGPERAFEALTSTCRQATGSLRGFLFGAVLVFFVADFGCGNADGDFYPHMLAVVPLAGMVAFSTTGQPINGSLECRRFSPGQHELRGENWEPTPPDYAQAFSVDGKP</sequence>
<keyword evidence="3" id="KW-1185">Reference proteome</keyword>
<feature type="region of interest" description="Disordered" evidence="1">
    <location>
        <begin position="1"/>
        <end position="24"/>
    </location>
</feature>
<dbReference type="Proteomes" id="UP001189429">
    <property type="component" value="Unassembled WGS sequence"/>
</dbReference>
<dbReference type="InterPro" id="IPR013783">
    <property type="entry name" value="Ig-like_fold"/>
</dbReference>
<evidence type="ECO:0000256" key="1">
    <source>
        <dbReference type="SAM" id="MobiDB-lite"/>
    </source>
</evidence>
<comment type="caution">
    <text evidence="2">The sequence shown here is derived from an EMBL/GenBank/DDBJ whole genome shotgun (WGS) entry which is preliminary data.</text>
</comment>
<evidence type="ECO:0000313" key="2">
    <source>
        <dbReference type="EMBL" id="CAK0908059.1"/>
    </source>
</evidence>
<proteinExistence type="predicted"/>
<dbReference type="EMBL" id="CAUYUJ010021948">
    <property type="protein sequence ID" value="CAK0908059.1"/>
    <property type="molecule type" value="Genomic_DNA"/>
</dbReference>
<organism evidence="2 3">
    <name type="scientific">Prorocentrum cordatum</name>
    <dbReference type="NCBI Taxonomy" id="2364126"/>
    <lineage>
        <taxon>Eukaryota</taxon>
        <taxon>Sar</taxon>
        <taxon>Alveolata</taxon>
        <taxon>Dinophyceae</taxon>
        <taxon>Prorocentrales</taxon>
        <taxon>Prorocentraceae</taxon>
        <taxon>Prorocentrum</taxon>
    </lineage>
</organism>
<accession>A0ABN9Y656</accession>